<reference evidence="1 2" key="1">
    <citation type="submission" date="2018-05" db="EMBL/GenBank/DDBJ databases">
        <title>Zavarzinia sp. HR-AS.</title>
        <authorList>
            <person name="Lee Y."/>
            <person name="Jeon C.O."/>
        </authorList>
    </citation>
    <scope>NUCLEOTIDE SEQUENCE [LARGE SCALE GENOMIC DNA]</scope>
    <source>
        <strain evidence="1 2">HR-AS</strain>
    </source>
</reference>
<dbReference type="SUPFAM" id="SSF53474">
    <property type="entry name" value="alpha/beta-Hydrolases"/>
    <property type="match status" value="1"/>
</dbReference>
<protein>
    <recommendedName>
        <fullName evidence="3">Alpha/beta hydrolase</fullName>
    </recommendedName>
</protein>
<evidence type="ECO:0000313" key="2">
    <source>
        <dbReference type="Proteomes" id="UP000245461"/>
    </source>
</evidence>
<dbReference type="Gene3D" id="1.25.40.10">
    <property type="entry name" value="Tetratricopeptide repeat domain"/>
    <property type="match status" value="1"/>
</dbReference>
<name>A0A317E837_9PROT</name>
<dbReference type="InterPro" id="IPR011990">
    <property type="entry name" value="TPR-like_helical_dom_sf"/>
</dbReference>
<dbReference type="EMBL" id="QGLE01000008">
    <property type="protein sequence ID" value="PWR21265.1"/>
    <property type="molecule type" value="Genomic_DNA"/>
</dbReference>
<evidence type="ECO:0008006" key="3">
    <source>
        <dbReference type="Google" id="ProtNLM"/>
    </source>
</evidence>
<accession>A0A317E837</accession>
<gene>
    <name evidence="1" type="ORF">DKG74_14820</name>
</gene>
<evidence type="ECO:0000313" key="1">
    <source>
        <dbReference type="EMBL" id="PWR21265.1"/>
    </source>
</evidence>
<dbReference type="Proteomes" id="UP000245461">
    <property type="component" value="Unassembled WGS sequence"/>
</dbReference>
<keyword evidence="2" id="KW-1185">Reference proteome</keyword>
<dbReference type="InterPro" id="IPR029058">
    <property type="entry name" value="AB_hydrolase_fold"/>
</dbReference>
<sequence>MEQGSDTLVITFNTRILDGGIPQKGWGETRLATLGYDIFALIDLKGLWYPERDMATMRDFIAPLLSRYKEVVTYGFSMGAYGALKYSAALGATRAYAFSPQYSIRPEAVARFDARRPREFYQADLHDRMDITAADLCPHAYVVYDPFFALDREHVRLIARAGPIDEIYACFTGHFSIRSVTETGGAGDLLASLRAGHGETPQVLRHRIRAGRVRSPTYMFEAASLLAARGAARRTWAVDLARRAVAIAPHNTAARNLLADLLMETGTSQPSLWSRLASRVGLADKGSARAAVLEQLAQDQVYFLADIAALHVDARQPEKARQVIMRAAEATIDDAAFWLDLARLLRRIGKDAKTAQLALGLAERSIAGGHPTVEQRRLIGEMSLAAHGRVDLATPHFRLGVAARKLRGGYAADLGSPGQIVRDGPRFAIAPGQYVARVDFVTAKPLAPGESVAVAIEVGTTPIRENDALATGSADRIARSVVDLRPEAGGEDLAGATIAFTVDKRNLALRFIVELKGTPGQSGTLIFRGITVSRVDRA</sequence>
<comment type="caution">
    <text evidence="1">The sequence shown here is derived from an EMBL/GenBank/DDBJ whole genome shotgun (WGS) entry which is preliminary data.</text>
</comment>
<dbReference type="AlphaFoldDB" id="A0A317E837"/>
<organism evidence="1 2">
    <name type="scientific">Zavarzinia aquatilis</name>
    <dbReference type="NCBI Taxonomy" id="2211142"/>
    <lineage>
        <taxon>Bacteria</taxon>
        <taxon>Pseudomonadati</taxon>
        <taxon>Pseudomonadota</taxon>
        <taxon>Alphaproteobacteria</taxon>
        <taxon>Rhodospirillales</taxon>
        <taxon>Zavarziniaceae</taxon>
        <taxon>Zavarzinia</taxon>
    </lineage>
</organism>
<proteinExistence type="predicted"/>